<gene>
    <name evidence="2" type="ORF">LCGC14_1951530</name>
</gene>
<keyword evidence="1" id="KW-0812">Transmembrane</keyword>
<proteinExistence type="predicted"/>
<comment type="caution">
    <text evidence="2">The sequence shown here is derived from an EMBL/GenBank/DDBJ whole genome shotgun (WGS) entry which is preliminary data.</text>
</comment>
<evidence type="ECO:0000256" key="1">
    <source>
        <dbReference type="SAM" id="Phobius"/>
    </source>
</evidence>
<keyword evidence="1" id="KW-0472">Membrane</keyword>
<evidence type="ECO:0000313" key="2">
    <source>
        <dbReference type="EMBL" id="KKL85759.1"/>
    </source>
</evidence>
<accession>A0A0F9FHB4</accession>
<dbReference type="AlphaFoldDB" id="A0A0F9FHB4"/>
<keyword evidence="1" id="KW-1133">Transmembrane helix</keyword>
<protein>
    <submittedName>
        <fullName evidence="2">Uncharacterized protein</fullName>
    </submittedName>
</protein>
<feature type="transmembrane region" description="Helical" evidence="1">
    <location>
        <begin position="86"/>
        <end position="109"/>
    </location>
</feature>
<feature type="non-terminal residue" evidence="2">
    <location>
        <position position="1"/>
    </location>
</feature>
<organism evidence="2">
    <name type="scientific">marine sediment metagenome</name>
    <dbReference type="NCBI Taxonomy" id="412755"/>
    <lineage>
        <taxon>unclassified sequences</taxon>
        <taxon>metagenomes</taxon>
        <taxon>ecological metagenomes</taxon>
    </lineage>
</organism>
<reference evidence="2" key="1">
    <citation type="journal article" date="2015" name="Nature">
        <title>Complex archaea that bridge the gap between prokaryotes and eukaryotes.</title>
        <authorList>
            <person name="Spang A."/>
            <person name="Saw J.H."/>
            <person name="Jorgensen S.L."/>
            <person name="Zaremba-Niedzwiedzka K."/>
            <person name="Martijn J."/>
            <person name="Lind A.E."/>
            <person name="van Eijk R."/>
            <person name="Schleper C."/>
            <person name="Guy L."/>
            <person name="Ettema T.J."/>
        </authorList>
    </citation>
    <scope>NUCLEOTIDE SEQUENCE</scope>
</reference>
<name>A0A0F9FHB4_9ZZZZ</name>
<dbReference type="EMBL" id="LAZR01021316">
    <property type="protein sequence ID" value="KKL85759.1"/>
    <property type="molecule type" value="Genomic_DNA"/>
</dbReference>
<sequence length="121" mass="13778">SITLYNNCSFPIDLIVERNGFSISIEIQAESGLLYRFVPNVNYYISWSYTNGTFIDEVEISFSESGQTVSFGIVSGLNSNIKSDDLMTILILIITVIIEVVLISSIIYFEEYKKREVRNEL</sequence>